<dbReference type="STRING" id="228230.RMCC_1295"/>
<proteinExistence type="predicted"/>
<gene>
    <name evidence="1" type="primary">cpdA</name>
    <name evidence="1" type="ORF">RMCC_1295</name>
</gene>
<dbReference type="EMBL" id="BCSY01000035">
    <property type="protein sequence ID" value="GAS94329.1"/>
    <property type="molecule type" value="Genomic_DNA"/>
</dbReference>
<reference evidence="2" key="2">
    <citation type="submission" date="2016-02" db="EMBL/GenBank/DDBJ databases">
        <title>Draft genome sequence of five rapidly growing Mycobacterium species.</title>
        <authorList>
            <person name="Katahira K."/>
            <person name="Gotou Y."/>
            <person name="Iida K."/>
            <person name="Ogura Y."/>
            <person name="Hayashi T."/>
        </authorList>
    </citation>
    <scope>NUCLEOTIDE SEQUENCE [LARGE SCALE GENOMIC DNA]</scope>
    <source>
        <strain evidence="2">JCM15298</strain>
    </source>
</reference>
<comment type="caution">
    <text evidence="1">The sequence shown here is derived from an EMBL/GenBank/DDBJ whole genome shotgun (WGS) entry which is preliminary data.</text>
</comment>
<sequence length="50" mass="5242">MLIAQLSDPHVRPNGVLYPGGGGLHSWSDRDGLVSHTVQLGTFAGPDPFA</sequence>
<reference evidence="2" key="1">
    <citation type="journal article" date="2016" name="Genome Announc.">
        <title>Draft Genome Sequences of Five Rapidly Growing Mycobacterium Species, M. thermoresistibile, M. fortuitum subsp. acetamidolyticum, M. canariasense, M. brisbanense, and M. novocastrense.</title>
        <authorList>
            <person name="Katahira K."/>
            <person name="Ogura Y."/>
            <person name="Gotoh Y."/>
            <person name="Hayashi T."/>
        </authorList>
    </citation>
    <scope>NUCLEOTIDE SEQUENCE [LARGE SCALE GENOMIC DNA]</scope>
    <source>
        <strain evidence="2">JCM15298</strain>
    </source>
</reference>
<accession>A0A100WA38</accession>
<name>A0A100WA38_MYCCR</name>
<evidence type="ECO:0000313" key="1">
    <source>
        <dbReference type="EMBL" id="GAS94329.1"/>
    </source>
</evidence>
<dbReference type="Proteomes" id="UP000069443">
    <property type="component" value="Unassembled WGS sequence"/>
</dbReference>
<protein>
    <submittedName>
        <fullName evidence="1">3',5'-cyclic adenosine monophosphate phosphodies terase CpdA</fullName>
    </submittedName>
</protein>
<dbReference type="AlphaFoldDB" id="A0A100WA38"/>
<organism evidence="1 2">
    <name type="scientific">Mycolicibacterium canariasense</name>
    <name type="common">Mycobacterium canariasense</name>
    <dbReference type="NCBI Taxonomy" id="228230"/>
    <lineage>
        <taxon>Bacteria</taxon>
        <taxon>Bacillati</taxon>
        <taxon>Actinomycetota</taxon>
        <taxon>Actinomycetes</taxon>
        <taxon>Mycobacteriales</taxon>
        <taxon>Mycobacteriaceae</taxon>
        <taxon>Mycolicibacterium</taxon>
    </lineage>
</organism>
<evidence type="ECO:0000313" key="2">
    <source>
        <dbReference type="Proteomes" id="UP000069443"/>
    </source>
</evidence>
<keyword evidence="2" id="KW-1185">Reference proteome</keyword>